<keyword evidence="2" id="KW-0813">Transport</keyword>
<evidence type="ECO:0000256" key="6">
    <source>
        <dbReference type="ARBA" id="ARBA00034103"/>
    </source>
</evidence>
<evidence type="ECO:0000256" key="4">
    <source>
        <dbReference type="ARBA" id="ARBA00023121"/>
    </source>
</evidence>
<proteinExistence type="predicted"/>
<evidence type="ECO:0000256" key="5">
    <source>
        <dbReference type="ARBA" id="ARBA00023136"/>
    </source>
</evidence>
<dbReference type="STRING" id="84645.A0A498MJP8"/>
<feature type="domain" description="MHD1" evidence="7">
    <location>
        <begin position="315"/>
        <end position="446"/>
    </location>
</feature>
<dbReference type="FunFam" id="1.10.357.50:FF:000002">
    <property type="entry name" value="calcium-dependent secretion activator 2 isoform X7"/>
    <property type="match status" value="1"/>
</dbReference>
<dbReference type="GO" id="GO:0012505">
    <property type="term" value="C:endomembrane system"/>
    <property type="evidence" value="ECO:0007669"/>
    <property type="project" value="UniProtKB-SubCell"/>
</dbReference>
<dbReference type="InterPro" id="IPR014770">
    <property type="entry name" value="Munc13_1"/>
</dbReference>
<keyword evidence="9" id="KW-1185">Reference proteome</keyword>
<keyword evidence="4" id="KW-0446">Lipid-binding</keyword>
<protein>
    <submittedName>
        <fullName evidence="8">Calcium-dependent secretion activator 2 isoform X6</fullName>
    </submittedName>
</protein>
<dbReference type="GO" id="GO:0016079">
    <property type="term" value="P:synaptic vesicle exocytosis"/>
    <property type="evidence" value="ECO:0007669"/>
    <property type="project" value="InterPro"/>
</dbReference>
<comment type="caution">
    <text evidence="8">The sequence shown here is derived from an EMBL/GenBank/DDBJ whole genome shotgun (WGS) entry which is preliminary data.</text>
</comment>
<gene>
    <name evidence="8" type="ORF">ROHU_007465</name>
</gene>
<accession>A0A498MJP8</accession>
<reference evidence="8 9" key="1">
    <citation type="submission" date="2018-03" db="EMBL/GenBank/DDBJ databases">
        <title>Draft genome sequence of Rohu Carp (Labeo rohita).</title>
        <authorList>
            <person name="Das P."/>
            <person name="Kushwaha B."/>
            <person name="Joshi C.G."/>
            <person name="Kumar D."/>
            <person name="Nagpure N.S."/>
            <person name="Sahoo L."/>
            <person name="Das S.P."/>
            <person name="Bit A."/>
            <person name="Patnaik S."/>
            <person name="Meher P.K."/>
            <person name="Jayasankar P."/>
            <person name="Koringa P.G."/>
            <person name="Patel N.V."/>
            <person name="Hinsu A.T."/>
            <person name="Kumar R."/>
            <person name="Pandey M."/>
            <person name="Agarwal S."/>
            <person name="Srivastava S."/>
            <person name="Singh M."/>
            <person name="Iquebal M.A."/>
            <person name="Jaiswal S."/>
            <person name="Angadi U.B."/>
            <person name="Kumar N."/>
            <person name="Raza M."/>
            <person name="Shah T.M."/>
            <person name="Rai A."/>
            <person name="Jena J.K."/>
        </authorList>
    </citation>
    <scope>NUCLEOTIDE SEQUENCE [LARGE SCALE GENOMIC DNA]</scope>
    <source>
        <strain evidence="8">DASCIFA01</strain>
        <tissue evidence="8">Testis</tissue>
    </source>
</reference>
<dbReference type="InterPro" id="IPR010439">
    <property type="entry name" value="MUN_dom"/>
</dbReference>
<keyword evidence="3" id="KW-0770">Synapse</keyword>
<dbReference type="Pfam" id="PF06292">
    <property type="entry name" value="MUN"/>
    <property type="match status" value="2"/>
</dbReference>
<sequence>MPTLLPGKNGAFHRQCEVVGMPEMAALIKAITNARLKKVPLAMEASGGALVFCGLEKTQRQGVEELISAMPCNFDHASLFIMLQKHTLLHRMNDSFSCLGWFSPGQVFVLDEYCARYGVRGCHRHLCYLKDLMDFSDNNALVDPTLLHYSYAFCASHVHGNRPDGMGTVTEQEKEEFEEIRSRLLTLLEKQITHFRYCFPFGRPEGALKATLSLLERVLMKDITTPVPPEEMRKIVQKCLEKAALINYSQLTEYAQIEADNSQASPEKRLEDMIRLGELCMEVLQQNDEHHSEAFSWWPEAMGEHAETFLSLYTVDMDAALAVQPQDSWDSFPLFQLLNNFLRTDPHLCNGTFHKHLQDLYIPLVVRYIDLMESSIAQSIHRGFEQETWQSVNNGSATSEDLFWKLDALQMFVMDLHWPEPEFAKHLEQRLKLMASDMMEACVKRTKAAFDAKMQKSCKSTDFRVPLSVCTMFNVLMDAKKQCSKLCVLDQGCLAIRAFPIAPVDVSPPLLVLQQQYHSKIDVLIDEAFKEMISSLVSKFAAVLDGVLSKLSRYDEGTFFSSILSFTVKAAAKYVDVPKPGMDLADTYITFVRQNQDILRDRVSDEMYTEKIFDQWYNSLMKAVCAWLTDRLDQQLHVYQLKTLIKIVKKSYRDFRLQGVLDGTLNNKSYETVYNRLTIEEATAAVSAADGLQGITMRDSDEEEG</sequence>
<organism evidence="8 9">
    <name type="scientific">Labeo rohita</name>
    <name type="common">Indian major carp</name>
    <name type="synonym">Cyprinus rohita</name>
    <dbReference type="NCBI Taxonomy" id="84645"/>
    <lineage>
        <taxon>Eukaryota</taxon>
        <taxon>Metazoa</taxon>
        <taxon>Chordata</taxon>
        <taxon>Craniata</taxon>
        <taxon>Vertebrata</taxon>
        <taxon>Euteleostomi</taxon>
        <taxon>Actinopterygii</taxon>
        <taxon>Neopterygii</taxon>
        <taxon>Teleostei</taxon>
        <taxon>Ostariophysi</taxon>
        <taxon>Cypriniformes</taxon>
        <taxon>Cyprinidae</taxon>
        <taxon>Labeoninae</taxon>
        <taxon>Labeonini</taxon>
        <taxon>Labeo</taxon>
    </lineage>
</organism>
<evidence type="ECO:0000313" key="9">
    <source>
        <dbReference type="Proteomes" id="UP000290572"/>
    </source>
</evidence>
<dbReference type="Gene3D" id="1.10.357.50">
    <property type="match status" value="1"/>
</dbReference>
<evidence type="ECO:0000256" key="2">
    <source>
        <dbReference type="ARBA" id="ARBA00022448"/>
    </source>
</evidence>
<dbReference type="GO" id="GO:0045921">
    <property type="term" value="P:positive regulation of exocytosis"/>
    <property type="evidence" value="ECO:0007669"/>
    <property type="project" value="TreeGrafter"/>
</dbReference>
<dbReference type="AlphaFoldDB" id="A0A498MJP8"/>
<dbReference type="GO" id="GO:0098793">
    <property type="term" value="C:presynapse"/>
    <property type="evidence" value="ECO:0007669"/>
    <property type="project" value="GOC"/>
</dbReference>
<dbReference type="GO" id="GO:1990504">
    <property type="term" value="P:dense core granule exocytosis"/>
    <property type="evidence" value="ECO:0007669"/>
    <property type="project" value="InterPro"/>
</dbReference>
<dbReference type="GO" id="GO:0098978">
    <property type="term" value="C:glutamatergic synapse"/>
    <property type="evidence" value="ECO:0007669"/>
    <property type="project" value="TreeGrafter"/>
</dbReference>
<dbReference type="PANTHER" id="PTHR12166">
    <property type="entry name" value="CALCIUM-DEPENDENT SECRETION ACTIVATOR"/>
    <property type="match status" value="1"/>
</dbReference>
<dbReference type="SMART" id="SM01145">
    <property type="entry name" value="DUF1041"/>
    <property type="match status" value="1"/>
</dbReference>
<evidence type="ECO:0000259" key="7">
    <source>
        <dbReference type="PROSITE" id="PS51258"/>
    </source>
</evidence>
<evidence type="ECO:0000313" key="8">
    <source>
        <dbReference type="EMBL" id="RXN19066.1"/>
    </source>
</evidence>
<dbReference type="PROSITE" id="PS51258">
    <property type="entry name" value="MHD1"/>
    <property type="match status" value="1"/>
</dbReference>
<dbReference type="GO" id="GO:0008289">
    <property type="term" value="F:lipid binding"/>
    <property type="evidence" value="ECO:0007669"/>
    <property type="project" value="UniProtKB-KW"/>
</dbReference>
<comment type="subcellular location">
    <subcellularLocation>
        <location evidence="1">Endomembrane system</location>
    </subcellularLocation>
    <subcellularLocation>
        <location evidence="6">Synapse</location>
    </subcellularLocation>
</comment>
<dbReference type="InterPro" id="IPR033227">
    <property type="entry name" value="CAPS"/>
</dbReference>
<dbReference type="EMBL" id="QBIY01012686">
    <property type="protein sequence ID" value="RXN19066.1"/>
    <property type="molecule type" value="Genomic_DNA"/>
</dbReference>
<dbReference type="PANTHER" id="PTHR12166:SF7">
    <property type="entry name" value="CALCIUM-DEPENDENT SECRETION ACTIVATOR 2"/>
    <property type="match status" value="1"/>
</dbReference>
<dbReference type="Proteomes" id="UP000290572">
    <property type="component" value="Unassembled WGS sequence"/>
</dbReference>
<name>A0A498MJP8_LABRO</name>
<evidence type="ECO:0000256" key="3">
    <source>
        <dbReference type="ARBA" id="ARBA00023018"/>
    </source>
</evidence>
<evidence type="ECO:0000256" key="1">
    <source>
        <dbReference type="ARBA" id="ARBA00004308"/>
    </source>
</evidence>
<keyword evidence="5" id="KW-0472">Membrane</keyword>